<gene>
    <name evidence="1" type="ORF">H1R20_g9318</name>
</gene>
<dbReference type="AlphaFoldDB" id="A0A9W8MDA9"/>
<keyword evidence="2" id="KW-1185">Reference proteome</keyword>
<dbReference type="OrthoDB" id="3269273at2759"/>
<dbReference type="EMBL" id="JANBPK010000961">
    <property type="protein sequence ID" value="KAJ2927770.1"/>
    <property type="molecule type" value="Genomic_DNA"/>
</dbReference>
<name>A0A9W8MDA9_9AGAR</name>
<evidence type="ECO:0000313" key="2">
    <source>
        <dbReference type="Proteomes" id="UP001140091"/>
    </source>
</evidence>
<proteinExistence type="predicted"/>
<reference evidence="1" key="1">
    <citation type="submission" date="2022-06" db="EMBL/GenBank/DDBJ databases">
        <title>Genome Sequence of Candolleomyces eurysporus.</title>
        <authorList>
            <person name="Buettner E."/>
        </authorList>
    </citation>
    <scope>NUCLEOTIDE SEQUENCE</scope>
    <source>
        <strain evidence="1">VTCC 930004</strain>
    </source>
</reference>
<comment type="caution">
    <text evidence="1">The sequence shown here is derived from an EMBL/GenBank/DDBJ whole genome shotgun (WGS) entry which is preliminary data.</text>
</comment>
<protein>
    <submittedName>
        <fullName evidence="1">Uncharacterized protein</fullName>
    </submittedName>
</protein>
<organism evidence="1 2">
    <name type="scientific">Candolleomyces eurysporus</name>
    <dbReference type="NCBI Taxonomy" id="2828524"/>
    <lineage>
        <taxon>Eukaryota</taxon>
        <taxon>Fungi</taxon>
        <taxon>Dikarya</taxon>
        <taxon>Basidiomycota</taxon>
        <taxon>Agaricomycotina</taxon>
        <taxon>Agaricomycetes</taxon>
        <taxon>Agaricomycetidae</taxon>
        <taxon>Agaricales</taxon>
        <taxon>Agaricineae</taxon>
        <taxon>Psathyrellaceae</taxon>
        <taxon>Candolleomyces</taxon>
    </lineage>
</organism>
<sequence length="205" mass="22521">MLPAVNSHPAGATLITHDHHHRVAKDFNLSPASQNRLQAFTQLMSRVPGLTKETVVLLFHLLGSNLHTHDLLAHQVTNLPTIEEMKQVIEKLDNRLDPGDNFVLSKVQRENIHAMANQMVFDKKCYELTTFSKALMKEIEDAVKAKDTSKSFGLAHVFLAPVAVNNLQSALGKIASSVTGSLCESVLTSLNMHPTKKISTPLSLA</sequence>
<accession>A0A9W8MDA9</accession>
<evidence type="ECO:0000313" key="1">
    <source>
        <dbReference type="EMBL" id="KAJ2927770.1"/>
    </source>
</evidence>
<dbReference type="Proteomes" id="UP001140091">
    <property type="component" value="Unassembled WGS sequence"/>
</dbReference>
<feature type="non-terminal residue" evidence="1">
    <location>
        <position position="205"/>
    </location>
</feature>